<feature type="domain" description="ABC-type transport auxiliary lipoprotein component" evidence="2">
    <location>
        <begin position="35"/>
        <end position="182"/>
    </location>
</feature>
<accession>A0AA42BGT1</accession>
<feature type="chain" id="PRO_5041267337" evidence="1">
    <location>
        <begin position="20"/>
        <end position="229"/>
    </location>
</feature>
<comment type="caution">
    <text evidence="3">The sequence shown here is derived from an EMBL/GenBank/DDBJ whole genome shotgun (WGS) entry which is preliminary data.</text>
</comment>
<evidence type="ECO:0000313" key="4">
    <source>
        <dbReference type="Proteomes" id="UP001165292"/>
    </source>
</evidence>
<dbReference type="PROSITE" id="PS51257">
    <property type="entry name" value="PROKAR_LIPOPROTEIN"/>
    <property type="match status" value="1"/>
</dbReference>
<dbReference type="RefSeq" id="WP_058077279.1">
    <property type="nucleotide sequence ID" value="NZ_DALYPK010000011.1"/>
</dbReference>
<keyword evidence="1" id="KW-0732">Signal</keyword>
<keyword evidence="3" id="KW-0449">Lipoprotein</keyword>
<dbReference type="EMBL" id="JAMYBS010000012">
    <property type="protein sequence ID" value="MCO7545488.1"/>
    <property type="molecule type" value="Genomic_DNA"/>
</dbReference>
<dbReference type="InterPro" id="IPR005586">
    <property type="entry name" value="ABC_trans_aux"/>
</dbReference>
<proteinExistence type="predicted"/>
<evidence type="ECO:0000256" key="1">
    <source>
        <dbReference type="SAM" id="SignalP"/>
    </source>
</evidence>
<dbReference type="AlphaFoldDB" id="A0AA42BGT1"/>
<evidence type="ECO:0000313" key="3">
    <source>
        <dbReference type="EMBL" id="MCO7545488.1"/>
    </source>
</evidence>
<evidence type="ECO:0000259" key="2">
    <source>
        <dbReference type="Pfam" id="PF03886"/>
    </source>
</evidence>
<reference evidence="3" key="1">
    <citation type="submission" date="2022-06" db="EMBL/GenBank/DDBJ databases">
        <title>Detection of beta-lactamases in bacteria of animal origin.</title>
        <authorList>
            <person name="Mlynarcik P."/>
            <person name="Zdarska V."/>
            <person name="Chudobova H."/>
            <person name="Prochazkova P."/>
            <person name="Hricova K."/>
            <person name="Mezerova K."/>
            <person name="Bardon J."/>
            <person name="Dolejska M."/>
            <person name="Sukkar I."/>
            <person name="Kolar M."/>
        </authorList>
    </citation>
    <scope>NUCLEOTIDE SEQUENCE</scope>
    <source>
        <strain evidence="3">S 300-3</strain>
    </source>
</reference>
<dbReference type="Pfam" id="PF03886">
    <property type="entry name" value="ABC_trans_aux"/>
    <property type="match status" value="1"/>
</dbReference>
<feature type="signal peptide" evidence="1">
    <location>
        <begin position="1"/>
        <end position="19"/>
    </location>
</feature>
<dbReference type="Gene3D" id="3.40.50.10610">
    <property type="entry name" value="ABC-type transport auxiliary lipoprotein component"/>
    <property type="match status" value="1"/>
</dbReference>
<protein>
    <submittedName>
        <fullName evidence="3">ABC-type transport auxiliary lipoprotein family protein</fullName>
    </submittedName>
</protein>
<sequence length="229" mass="25252">MTKVLRFPTVLLLACSALAGCVSQPVSMYRLDNGTVEVPEQIDGAAVLLGPVVIADYLQRDVILQRHADGSLAEDAQAVWAGNLEQNVDQLLLRQLASRLDTQRLEMSPGSKGFTPEIQVELEITRLDSGPEHPAVLEAQWRLLDKDGKRQGGRLVRLQEEHQGSTADQVQAQSVLLQRLSEMLSDAIKPVLAKNAEKNRVARSPNKAEQTPSLAPIEAIRTDMEVFRF</sequence>
<dbReference type="SUPFAM" id="SSF159594">
    <property type="entry name" value="XCC0632-like"/>
    <property type="match status" value="1"/>
</dbReference>
<name>A0AA42BGT1_9GAMM</name>
<dbReference type="Proteomes" id="UP001165292">
    <property type="component" value="Unassembled WGS sequence"/>
</dbReference>
<organism evidence="3 4">
    <name type="scientific">Stutzerimonas nitrititolerans</name>
    <dbReference type="NCBI Taxonomy" id="2482751"/>
    <lineage>
        <taxon>Bacteria</taxon>
        <taxon>Pseudomonadati</taxon>
        <taxon>Pseudomonadota</taxon>
        <taxon>Gammaproteobacteria</taxon>
        <taxon>Pseudomonadales</taxon>
        <taxon>Pseudomonadaceae</taxon>
        <taxon>Stutzerimonas</taxon>
    </lineage>
</organism>
<gene>
    <name evidence="3" type="ORF">NJF43_12065</name>
</gene>